<feature type="binding site" evidence="6">
    <location>
        <position position="67"/>
    </location>
    <ligand>
        <name>Zn(2+)</name>
        <dbReference type="ChEBI" id="CHEBI:29105"/>
    </ligand>
</feature>
<organism evidence="8 9">
    <name type="scientific">Schinkia azotoformans MEV2011</name>
    <dbReference type="NCBI Taxonomy" id="1348973"/>
    <lineage>
        <taxon>Bacteria</taxon>
        <taxon>Bacillati</taxon>
        <taxon>Bacillota</taxon>
        <taxon>Bacilli</taxon>
        <taxon>Bacillales</taxon>
        <taxon>Bacillaceae</taxon>
        <taxon>Calidifontibacillus/Schinkia group</taxon>
        <taxon>Schinkia</taxon>
    </lineage>
</organism>
<dbReference type="EMBL" id="JJRY01000037">
    <property type="protein sequence ID" value="KEF36049.1"/>
    <property type="molecule type" value="Genomic_DNA"/>
</dbReference>
<feature type="transmembrane region" description="Helical" evidence="7">
    <location>
        <begin position="108"/>
        <end position="127"/>
    </location>
</feature>
<evidence type="ECO:0000256" key="4">
    <source>
        <dbReference type="ARBA" id="ARBA00022989"/>
    </source>
</evidence>
<sequence>MNTTHTFTKIEEIVNSITHGIGALLSIAALVLLTVFSSLEGSVLHVISFSIFGGTMLLLYVSSTLVHSFPAGKAKDIFEIMDHSSIYLFIAGTYTPFLFIVIKGWVGWTLFGIIWGLALLGVVFKIFFCKRFLYLSTILYVVMGWLIVFAWKPLAAGLSTGGMVLLVTGGILYTIGTIFYVWRGFIFHHAVWHVFVLLGSVAHFFAVFLYVLPLNA</sequence>
<feature type="binding site" evidence="6">
    <location>
        <position position="193"/>
    </location>
    <ligand>
        <name>Zn(2+)</name>
        <dbReference type="ChEBI" id="CHEBI:29105"/>
    </ligand>
</feature>
<comment type="caution">
    <text evidence="8">The sequence shown here is derived from an EMBL/GenBank/DDBJ whole genome shotgun (WGS) entry which is preliminary data.</text>
</comment>
<comment type="similarity">
    <text evidence="2">Belongs to the UPF0073 (Hly-III) family.</text>
</comment>
<dbReference type="GO" id="GO:0012505">
    <property type="term" value="C:endomembrane system"/>
    <property type="evidence" value="ECO:0007669"/>
    <property type="project" value="UniProtKB-SubCell"/>
</dbReference>
<gene>
    <name evidence="8" type="ORF">M670_04778</name>
</gene>
<dbReference type="GO" id="GO:0016020">
    <property type="term" value="C:membrane"/>
    <property type="evidence" value="ECO:0007669"/>
    <property type="project" value="InterPro"/>
</dbReference>
<dbReference type="RefSeq" id="WP_003330195.1">
    <property type="nucleotide sequence ID" value="NZ_JJRY01000037.1"/>
</dbReference>
<reference evidence="8 9" key="1">
    <citation type="submission" date="2014-04" db="EMBL/GenBank/DDBJ databases">
        <title>Draft genome sequence of Bacillus azotoformans MEV2011, a (co-) denitrifying strain unable to grow in the presence of oxygen.</title>
        <authorList>
            <person name="Nielsen M."/>
            <person name="Schreiber L."/>
            <person name="Finster K."/>
            <person name="Schramm A."/>
        </authorList>
    </citation>
    <scope>NUCLEOTIDE SEQUENCE [LARGE SCALE GENOMIC DNA]</scope>
    <source>
        <strain evidence="8 9">MEV2011</strain>
    </source>
</reference>
<evidence type="ECO:0000256" key="3">
    <source>
        <dbReference type="ARBA" id="ARBA00022692"/>
    </source>
</evidence>
<proteinExistence type="inferred from homology"/>
<dbReference type="Proteomes" id="UP000027936">
    <property type="component" value="Unassembled WGS sequence"/>
</dbReference>
<accession>A0A072NEF5</accession>
<keyword evidence="6" id="KW-0479">Metal-binding</keyword>
<dbReference type="GeneID" id="89469513"/>
<evidence type="ECO:0000313" key="8">
    <source>
        <dbReference type="EMBL" id="KEF36049.1"/>
    </source>
</evidence>
<dbReference type="InterPro" id="IPR005744">
    <property type="entry name" value="Hy-lIII"/>
</dbReference>
<dbReference type="GO" id="GO:0046872">
    <property type="term" value="F:metal ion binding"/>
    <property type="evidence" value="ECO:0007669"/>
    <property type="project" value="UniProtKB-KW"/>
</dbReference>
<feature type="transmembrane region" description="Helical" evidence="7">
    <location>
        <begin position="194"/>
        <end position="212"/>
    </location>
</feature>
<feature type="transmembrane region" description="Helical" evidence="7">
    <location>
        <begin position="21"/>
        <end position="39"/>
    </location>
</feature>
<name>A0A072NEF5_SCHAZ</name>
<dbReference type="PANTHER" id="PTHR20855">
    <property type="entry name" value="ADIPOR/PROGESTIN RECEPTOR-RELATED"/>
    <property type="match status" value="1"/>
</dbReference>
<keyword evidence="6" id="KW-0862">Zinc</keyword>
<keyword evidence="3 7" id="KW-0812">Transmembrane</keyword>
<dbReference type="OrthoDB" id="9813689at2"/>
<comment type="subcellular location">
    <subcellularLocation>
        <location evidence="1">Endomembrane system</location>
        <topology evidence="1">Multi-pass membrane protein</topology>
    </subcellularLocation>
</comment>
<keyword evidence="4 7" id="KW-1133">Transmembrane helix</keyword>
<feature type="binding site" evidence="6">
    <location>
        <position position="189"/>
    </location>
    <ligand>
        <name>Zn(2+)</name>
        <dbReference type="ChEBI" id="CHEBI:29105"/>
    </ligand>
</feature>
<feature type="transmembrane region" description="Helical" evidence="7">
    <location>
        <begin position="86"/>
        <end position="102"/>
    </location>
</feature>
<protein>
    <submittedName>
        <fullName evidence="8">Channel protein, hemolysin III family</fullName>
    </submittedName>
</protein>
<dbReference type="PANTHER" id="PTHR20855:SF129">
    <property type="entry name" value="HEMOLYSIN-3 HOMOLOG"/>
    <property type="match status" value="1"/>
</dbReference>
<evidence type="ECO:0000256" key="2">
    <source>
        <dbReference type="ARBA" id="ARBA00008488"/>
    </source>
</evidence>
<evidence type="ECO:0000256" key="1">
    <source>
        <dbReference type="ARBA" id="ARBA00004127"/>
    </source>
</evidence>
<dbReference type="AlphaFoldDB" id="A0A072NEF5"/>
<feature type="transmembrane region" description="Helical" evidence="7">
    <location>
        <begin position="45"/>
        <end position="66"/>
    </location>
</feature>
<evidence type="ECO:0000256" key="6">
    <source>
        <dbReference type="PIRSR" id="PIRSR604254-1"/>
    </source>
</evidence>
<evidence type="ECO:0000313" key="9">
    <source>
        <dbReference type="Proteomes" id="UP000027936"/>
    </source>
</evidence>
<dbReference type="Pfam" id="PF03006">
    <property type="entry name" value="HlyIII"/>
    <property type="match status" value="1"/>
</dbReference>
<evidence type="ECO:0000256" key="7">
    <source>
        <dbReference type="SAM" id="Phobius"/>
    </source>
</evidence>
<dbReference type="NCBIfam" id="TIGR01065">
    <property type="entry name" value="hlyIII"/>
    <property type="match status" value="1"/>
</dbReference>
<dbReference type="InterPro" id="IPR004254">
    <property type="entry name" value="AdipoR/HlyIII-related"/>
</dbReference>
<evidence type="ECO:0000256" key="5">
    <source>
        <dbReference type="ARBA" id="ARBA00023136"/>
    </source>
</evidence>
<feature type="transmembrane region" description="Helical" evidence="7">
    <location>
        <begin position="132"/>
        <end position="151"/>
    </location>
</feature>
<feature type="transmembrane region" description="Helical" evidence="7">
    <location>
        <begin position="163"/>
        <end position="182"/>
    </location>
</feature>
<keyword evidence="5 7" id="KW-0472">Membrane</keyword>
<dbReference type="GO" id="GO:0140911">
    <property type="term" value="F:pore-forming activity"/>
    <property type="evidence" value="ECO:0007669"/>
    <property type="project" value="InterPro"/>
</dbReference>
<dbReference type="PATRIC" id="fig|1348973.3.peg.4649"/>